<comment type="caution">
    <text evidence="1">The sequence shown here is derived from an EMBL/GenBank/DDBJ whole genome shotgun (WGS) entry which is preliminary data.</text>
</comment>
<accession>A0A3D9HX21</accession>
<protein>
    <recommendedName>
        <fullName evidence="3">Lipoprotein</fullName>
    </recommendedName>
</protein>
<evidence type="ECO:0000313" key="1">
    <source>
        <dbReference type="EMBL" id="RED54048.1"/>
    </source>
</evidence>
<dbReference type="AlphaFoldDB" id="A0A3D9HX21"/>
<dbReference type="EMBL" id="QRDW01000001">
    <property type="protein sequence ID" value="RED54048.1"/>
    <property type="molecule type" value="Genomic_DNA"/>
</dbReference>
<dbReference type="PROSITE" id="PS51257">
    <property type="entry name" value="PROKAR_LIPOPROTEIN"/>
    <property type="match status" value="1"/>
</dbReference>
<name>A0A3D9HX21_9PROT</name>
<dbReference type="Proteomes" id="UP000256845">
    <property type="component" value="Unassembled WGS sequence"/>
</dbReference>
<sequence length="199" mass="21799">MEIKRSPIGLTLAILAAGLGLSACAELDWNPLDPAFVPEKIKARMPSPVELSLDLETLQEIRPINQERLLRDPFRLRREANWNRSTSLEASGALILIQPLDDASGTMPDDPKETLALWPDLAWRETTFLDYFKTNNEIGTATWRRFSSGGQLCVVFSQAVPALKTPQGSTSLAGYYCSAAGEPLTPGQAETVVQSAKVQ</sequence>
<proteinExistence type="predicted"/>
<keyword evidence="2" id="KW-1185">Reference proteome</keyword>
<gene>
    <name evidence="1" type="ORF">DFP90_101849</name>
</gene>
<organism evidence="1 2">
    <name type="scientific">Aestuariispira insulae</name>
    <dbReference type="NCBI Taxonomy" id="1461337"/>
    <lineage>
        <taxon>Bacteria</taxon>
        <taxon>Pseudomonadati</taxon>
        <taxon>Pseudomonadota</taxon>
        <taxon>Alphaproteobacteria</taxon>
        <taxon>Rhodospirillales</taxon>
        <taxon>Kiloniellaceae</taxon>
        <taxon>Aestuariispira</taxon>
    </lineage>
</organism>
<evidence type="ECO:0000313" key="2">
    <source>
        <dbReference type="Proteomes" id="UP000256845"/>
    </source>
</evidence>
<evidence type="ECO:0008006" key="3">
    <source>
        <dbReference type="Google" id="ProtNLM"/>
    </source>
</evidence>
<dbReference type="RefSeq" id="WP_115935137.1">
    <property type="nucleotide sequence ID" value="NZ_QRDW01000001.1"/>
</dbReference>
<reference evidence="1 2" key="1">
    <citation type="submission" date="2018-07" db="EMBL/GenBank/DDBJ databases">
        <title>Genomic Encyclopedia of Type Strains, Phase III (KMG-III): the genomes of soil and plant-associated and newly described type strains.</title>
        <authorList>
            <person name="Whitman W."/>
        </authorList>
    </citation>
    <scope>NUCLEOTIDE SEQUENCE [LARGE SCALE GENOMIC DNA]</scope>
    <source>
        <strain evidence="1 2">CECT 8488</strain>
    </source>
</reference>